<dbReference type="InterPro" id="IPR051824">
    <property type="entry name" value="LRR_Rcpt-Like_S/T_Kinase"/>
</dbReference>
<dbReference type="GO" id="GO:0004674">
    <property type="term" value="F:protein serine/threonine kinase activity"/>
    <property type="evidence" value="ECO:0007669"/>
    <property type="project" value="TreeGrafter"/>
</dbReference>
<comment type="caution">
    <text evidence="5">The sequence shown here is derived from an EMBL/GenBank/DDBJ whole genome shotgun (WGS) entry which is preliminary data.</text>
</comment>
<dbReference type="SUPFAM" id="SSF52058">
    <property type="entry name" value="L domain-like"/>
    <property type="match status" value="1"/>
</dbReference>
<dbReference type="Proteomes" id="UP001345219">
    <property type="component" value="Chromosome 9"/>
</dbReference>
<dbReference type="FunFam" id="3.80.10.10:FF:000452">
    <property type="entry name" value="Probable LRR receptor-like serine/threonine-protein kinase RFK1"/>
    <property type="match status" value="1"/>
</dbReference>
<dbReference type="InterPro" id="IPR032675">
    <property type="entry name" value="LRR_dom_sf"/>
</dbReference>
<name>A0AAN7JHB3_9MYRT</name>
<accession>A0AAN7JHB3</accession>
<evidence type="ECO:0000259" key="4">
    <source>
        <dbReference type="Pfam" id="PF23598"/>
    </source>
</evidence>
<dbReference type="Gene3D" id="3.80.10.10">
    <property type="entry name" value="Ribonuclease Inhibitor"/>
    <property type="match status" value="3"/>
</dbReference>
<evidence type="ECO:0000256" key="2">
    <source>
        <dbReference type="ARBA" id="ARBA00022737"/>
    </source>
</evidence>
<dbReference type="PANTHER" id="PTHR48006:SF72">
    <property type="entry name" value="LRR RECEPTOR-LIKE SERINE_THREONINE-PROTEIN KINASE RFK1-RELATED"/>
    <property type="match status" value="1"/>
</dbReference>
<dbReference type="PANTHER" id="PTHR48006">
    <property type="entry name" value="LEUCINE-RICH REPEAT-CONTAINING PROTEIN DDB_G0281931-RELATED"/>
    <property type="match status" value="1"/>
</dbReference>
<keyword evidence="2" id="KW-0677">Repeat</keyword>
<feature type="region of interest" description="Disordered" evidence="3">
    <location>
        <begin position="588"/>
        <end position="617"/>
    </location>
</feature>
<dbReference type="Pfam" id="PF23598">
    <property type="entry name" value="LRR_14"/>
    <property type="match status" value="1"/>
</dbReference>
<dbReference type="EMBL" id="JAXIOK010000022">
    <property type="protein sequence ID" value="KAK4743754.1"/>
    <property type="molecule type" value="Genomic_DNA"/>
</dbReference>
<gene>
    <name evidence="5" type="ORF">SAY87_010066</name>
</gene>
<feature type="compositionally biased region" description="Polar residues" evidence="3">
    <location>
        <begin position="596"/>
        <end position="606"/>
    </location>
</feature>
<dbReference type="GO" id="GO:0016020">
    <property type="term" value="C:membrane"/>
    <property type="evidence" value="ECO:0007669"/>
    <property type="project" value="UniProtKB-SubCell"/>
</dbReference>
<dbReference type="AlphaFoldDB" id="A0AAN7JHB3"/>
<reference evidence="5 6" key="1">
    <citation type="journal article" date="2023" name="Hortic Res">
        <title>Pangenome of water caltrop reveals structural variations and asymmetric subgenome divergence after allopolyploidization.</title>
        <authorList>
            <person name="Zhang X."/>
            <person name="Chen Y."/>
            <person name="Wang L."/>
            <person name="Yuan Y."/>
            <person name="Fang M."/>
            <person name="Shi L."/>
            <person name="Lu R."/>
            <person name="Comes H.P."/>
            <person name="Ma Y."/>
            <person name="Chen Y."/>
            <person name="Huang G."/>
            <person name="Zhou Y."/>
            <person name="Zheng Z."/>
            <person name="Qiu Y."/>
        </authorList>
    </citation>
    <scope>NUCLEOTIDE SEQUENCE [LARGE SCALE GENOMIC DNA]</scope>
    <source>
        <tissue evidence="5">Roots</tissue>
    </source>
</reference>
<protein>
    <recommendedName>
        <fullName evidence="4">Disease resistance R13L4/SHOC-2-like LRR domain-containing protein</fullName>
    </recommendedName>
</protein>
<proteinExistence type="predicted"/>
<dbReference type="FunFam" id="3.80.10.10:FF:000433">
    <property type="entry name" value="Putative LRR receptor-like serine/threonine-protein kinase isoform A"/>
    <property type="match status" value="1"/>
</dbReference>
<evidence type="ECO:0000313" key="6">
    <source>
        <dbReference type="Proteomes" id="UP001345219"/>
    </source>
</evidence>
<keyword evidence="6" id="KW-1185">Reference proteome</keyword>
<dbReference type="InterPro" id="IPR055414">
    <property type="entry name" value="LRR_R13L4/SHOC2-like"/>
</dbReference>
<evidence type="ECO:0000313" key="5">
    <source>
        <dbReference type="EMBL" id="KAK4743754.1"/>
    </source>
</evidence>
<evidence type="ECO:0000256" key="1">
    <source>
        <dbReference type="ARBA" id="ARBA00004479"/>
    </source>
</evidence>
<dbReference type="Gene3D" id="1.10.510.10">
    <property type="entry name" value="Transferase(Phosphotransferase) domain 1"/>
    <property type="match status" value="1"/>
</dbReference>
<organism evidence="5 6">
    <name type="scientific">Trapa incisa</name>
    <dbReference type="NCBI Taxonomy" id="236973"/>
    <lineage>
        <taxon>Eukaryota</taxon>
        <taxon>Viridiplantae</taxon>
        <taxon>Streptophyta</taxon>
        <taxon>Embryophyta</taxon>
        <taxon>Tracheophyta</taxon>
        <taxon>Spermatophyta</taxon>
        <taxon>Magnoliopsida</taxon>
        <taxon>eudicotyledons</taxon>
        <taxon>Gunneridae</taxon>
        <taxon>Pentapetalae</taxon>
        <taxon>rosids</taxon>
        <taxon>malvids</taxon>
        <taxon>Myrtales</taxon>
        <taxon>Lythraceae</taxon>
        <taxon>Trapa</taxon>
    </lineage>
</organism>
<sequence>MKLRLSLMEGKNQSVFLIVVLSYFRLLSLVVSKLPHEEVDALKQITSTMGTKYWEFNPDTCQVLSVGLTPQPLEGAKSSIECQCNFPKDAFCHVVKIALKGYNLPGNLPRELTKLSYLKEIDFAYNFLNGTIPREWASLQLTSISLLVNRLMGEIPMELGNITSLTYLCLEANQFSGSIPSSLGSLTNLQTLILSSNHISGNLPASIAGLINLTDLRINDNNFNGSIPNFIKDWKQLNRLEMHASGLKGPIPSEISELGTMVVLRISDISGSNQLFPDLRNMTNLQTLVLRNCKLYGEIPAYIWMLEKLAVFDVSFNNLHGKIPAVIDGKNLRFIFLSSNLLSGDVPDSILKVGSSVDLSYNNFTFQTSDKPTCRDDLNLHLNLFQSSSTGSNISGNLPCREDFHCSSYSSCLNIDCGGKSATIKENNGNIFYEGDGGIEGGSAEFFLNGNDYWGFSSTGDFMDDNDFQNVRYTVSLDKLVQKDFNIENEAGGVRKPVVKVLNACHLQQSSRLMELVDEKLKPEANPLEVETVVRVAIQCTNASTSLRPTMSQVVSMLEGRIPVPESTASSHPEDIRFRALRSLQQEAPGHHTHTKLGTDSISSHQCFEITPDSETS</sequence>
<evidence type="ECO:0000256" key="3">
    <source>
        <dbReference type="SAM" id="MobiDB-lite"/>
    </source>
</evidence>
<comment type="subcellular location">
    <subcellularLocation>
        <location evidence="1">Membrane</location>
        <topology evidence="1">Single-pass type I membrane protein</topology>
    </subcellularLocation>
</comment>
<feature type="domain" description="Disease resistance R13L4/SHOC-2-like LRR" evidence="4">
    <location>
        <begin position="158"/>
        <end position="327"/>
    </location>
</feature>